<name>A0AAV2FEN2_9ROSI</name>
<accession>A0AAV2FEN2</accession>
<dbReference type="AlphaFoldDB" id="A0AAV2FEN2"/>
<evidence type="ECO:0000313" key="2">
    <source>
        <dbReference type="Proteomes" id="UP001497516"/>
    </source>
</evidence>
<sequence length="99" mass="11159">MVDHLVKTLHDATPRGLVCIHQTPNHPGVEHDVMSRWLARVPPSVKPSLTKQDTSMAQGDIKWQARKTVKASSKLHQHQAVEQRLPRGCCTTVTKDDYK</sequence>
<protein>
    <submittedName>
        <fullName evidence="1">Uncharacterized protein</fullName>
    </submittedName>
</protein>
<keyword evidence="2" id="KW-1185">Reference proteome</keyword>
<dbReference type="EMBL" id="OZ034819">
    <property type="protein sequence ID" value="CAL1396751.1"/>
    <property type="molecule type" value="Genomic_DNA"/>
</dbReference>
<evidence type="ECO:0000313" key="1">
    <source>
        <dbReference type="EMBL" id="CAL1396751.1"/>
    </source>
</evidence>
<proteinExistence type="predicted"/>
<gene>
    <name evidence="1" type="ORF">LTRI10_LOCUS37099</name>
</gene>
<reference evidence="1 2" key="1">
    <citation type="submission" date="2024-04" db="EMBL/GenBank/DDBJ databases">
        <authorList>
            <person name="Fracassetti M."/>
        </authorList>
    </citation>
    <scope>NUCLEOTIDE SEQUENCE [LARGE SCALE GENOMIC DNA]</scope>
</reference>
<dbReference type="Proteomes" id="UP001497516">
    <property type="component" value="Chromosome 6"/>
</dbReference>
<organism evidence="1 2">
    <name type="scientific">Linum trigynum</name>
    <dbReference type="NCBI Taxonomy" id="586398"/>
    <lineage>
        <taxon>Eukaryota</taxon>
        <taxon>Viridiplantae</taxon>
        <taxon>Streptophyta</taxon>
        <taxon>Embryophyta</taxon>
        <taxon>Tracheophyta</taxon>
        <taxon>Spermatophyta</taxon>
        <taxon>Magnoliopsida</taxon>
        <taxon>eudicotyledons</taxon>
        <taxon>Gunneridae</taxon>
        <taxon>Pentapetalae</taxon>
        <taxon>rosids</taxon>
        <taxon>fabids</taxon>
        <taxon>Malpighiales</taxon>
        <taxon>Linaceae</taxon>
        <taxon>Linum</taxon>
    </lineage>
</organism>